<protein>
    <submittedName>
        <fullName evidence="2">Plasmid stabilization protein</fullName>
    </submittedName>
</protein>
<gene>
    <name evidence="2" type="ORF">SCAL_001115</name>
</gene>
<proteinExistence type="predicted"/>
<organism evidence="2 3">
    <name type="scientific">Candidatus Syntropharchaeum caldarium</name>
    <dbReference type="NCBI Taxonomy" id="1838285"/>
    <lineage>
        <taxon>Archaea</taxon>
        <taxon>Methanobacteriati</taxon>
        <taxon>Methanobacteriota</taxon>
        <taxon>Stenosarchaea group</taxon>
        <taxon>Methanomicrobia</taxon>
        <taxon>Methanosarcinales</taxon>
        <taxon>ANME-2 cluster</taxon>
        <taxon>Candidatus Syntropharchaeum</taxon>
    </lineage>
</organism>
<sequence length="90" mass="10768">MRYNVLISKTARRTLENLQEKDKQRIISKLKELTNNPGKRRTKMNIKKLRDTDPTLYRLRVGDFRVIYAIIGDEVKVTEIMHRGKNYRGY</sequence>
<dbReference type="PANTHER" id="PTHR38813">
    <property type="match status" value="1"/>
</dbReference>
<dbReference type="Gene3D" id="3.30.2310.20">
    <property type="entry name" value="RelE-like"/>
    <property type="match status" value="1"/>
</dbReference>
<name>A0A1F2P8R5_9EURY</name>
<dbReference type="AlphaFoldDB" id="A0A1F2P8R5"/>
<dbReference type="EMBL" id="LYOS01000003">
    <property type="protein sequence ID" value="OFV67740.1"/>
    <property type="molecule type" value="Genomic_DNA"/>
</dbReference>
<accession>A0A1F2P8R5</accession>
<keyword evidence="1" id="KW-1277">Toxin-antitoxin system</keyword>
<dbReference type="PATRIC" id="fig|1838285.3.peg.1134"/>
<reference evidence="2" key="1">
    <citation type="submission" date="2016-05" db="EMBL/GenBank/DDBJ databases">
        <title>Microbial consortia oxidize butane by reversing methanogenesis.</title>
        <authorList>
            <person name="Laso-Perez R."/>
            <person name="Richter M."/>
            <person name="Wegener G."/>
            <person name="Musat F."/>
        </authorList>
    </citation>
    <scope>NUCLEOTIDE SEQUENCE [LARGE SCALE GENOMIC DNA]</scope>
    <source>
        <strain evidence="2">BOX2</strain>
    </source>
</reference>
<dbReference type="Pfam" id="PF05016">
    <property type="entry name" value="ParE_toxin"/>
    <property type="match status" value="1"/>
</dbReference>
<evidence type="ECO:0000313" key="3">
    <source>
        <dbReference type="Proteomes" id="UP000186940"/>
    </source>
</evidence>
<dbReference type="InterPro" id="IPR052747">
    <property type="entry name" value="TA_system_RelE_toxin"/>
</dbReference>
<dbReference type="InterPro" id="IPR035093">
    <property type="entry name" value="RelE/ParE_toxin_dom_sf"/>
</dbReference>
<dbReference type="Proteomes" id="UP000186940">
    <property type="component" value="Unassembled WGS sequence"/>
</dbReference>
<dbReference type="STRING" id="1838285.SCAL_001115"/>
<evidence type="ECO:0000256" key="1">
    <source>
        <dbReference type="ARBA" id="ARBA00022649"/>
    </source>
</evidence>
<dbReference type="InterPro" id="IPR007712">
    <property type="entry name" value="RelE/ParE_toxin"/>
</dbReference>
<evidence type="ECO:0000313" key="2">
    <source>
        <dbReference type="EMBL" id="OFV67740.1"/>
    </source>
</evidence>
<dbReference type="SUPFAM" id="SSF143011">
    <property type="entry name" value="RelE-like"/>
    <property type="match status" value="1"/>
</dbReference>
<comment type="caution">
    <text evidence="2">The sequence shown here is derived from an EMBL/GenBank/DDBJ whole genome shotgun (WGS) entry which is preliminary data.</text>
</comment>
<dbReference type="PANTHER" id="PTHR38813:SF1">
    <property type="entry name" value="TOXIN RELE1-RELATED"/>
    <property type="match status" value="1"/>
</dbReference>
<keyword evidence="3" id="KW-1185">Reference proteome</keyword>